<dbReference type="FunFam" id="3.30.200.20:FF:000162">
    <property type="entry name" value="Adenine nucleotide alpha hydrolase-like domain kinase"/>
    <property type="match status" value="1"/>
</dbReference>
<evidence type="ECO:0000256" key="7">
    <source>
        <dbReference type="ARBA" id="ARBA00022840"/>
    </source>
</evidence>
<feature type="signal peptide" evidence="10">
    <location>
        <begin position="1"/>
        <end position="23"/>
    </location>
</feature>
<comment type="subcellular location">
    <subcellularLocation>
        <location evidence="1">Membrane</location>
        <topology evidence="1">Single-pass membrane protein</topology>
    </subcellularLocation>
</comment>
<dbReference type="Pfam" id="PF13947">
    <property type="entry name" value="GUB_WAK_bind"/>
    <property type="match status" value="1"/>
</dbReference>
<organism evidence="12 13">
    <name type="scientific">Ceratopteris richardii</name>
    <name type="common">Triangle waterfern</name>
    <dbReference type="NCBI Taxonomy" id="49495"/>
    <lineage>
        <taxon>Eukaryota</taxon>
        <taxon>Viridiplantae</taxon>
        <taxon>Streptophyta</taxon>
        <taxon>Embryophyta</taxon>
        <taxon>Tracheophyta</taxon>
        <taxon>Polypodiopsida</taxon>
        <taxon>Polypodiidae</taxon>
        <taxon>Polypodiales</taxon>
        <taxon>Pteridineae</taxon>
        <taxon>Pteridaceae</taxon>
        <taxon>Parkerioideae</taxon>
        <taxon>Ceratopteris</taxon>
    </lineage>
</organism>
<evidence type="ECO:0000313" key="13">
    <source>
        <dbReference type="Proteomes" id="UP000825935"/>
    </source>
</evidence>
<evidence type="ECO:0000256" key="3">
    <source>
        <dbReference type="ARBA" id="ARBA00022679"/>
    </source>
</evidence>
<dbReference type="EMBL" id="CM035441">
    <property type="protein sequence ID" value="KAH7280706.1"/>
    <property type="molecule type" value="Genomic_DNA"/>
</dbReference>
<protein>
    <recommendedName>
        <fullName evidence="11">Protein kinase domain-containing protein</fullName>
    </recommendedName>
</protein>
<comment type="caution">
    <text evidence="12">The sequence shown here is derived from an EMBL/GenBank/DDBJ whole genome shotgun (WGS) entry which is preliminary data.</text>
</comment>
<keyword evidence="5 8" id="KW-0547">Nucleotide-binding</keyword>
<dbReference type="PANTHER" id="PTHR46008">
    <property type="entry name" value="LEAF RUST 10 DISEASE-RESISTANCE LOCUS RECEPTOR-LIKE PROTEIN KINASE-LIKE 1.4"/>
    <property type="match status" value="1"/>
</dbReference>
<feature type="transmembrane region" description="Helical" evidence="9">
    <location>
        <begin position="297"/>
        <end position="319"/>
    </location>
</feature>
<feature type="chain" id="PRO_5035875906" description="Protein kinase domain-containing protein" evidence="10">
    <location>
        <begin position="24"/>
        <end position="654"/>
    </location>
</feature>
<dbReference type="FunFam" id="1.10.510.10:FF:000084">
    <property type="entry name" value="Wall-associated receptor kinase 2"/>
    <property type="match status" value="1"/>
</dbReference>
<keyword evidence="4 10" id="KW-0732">Signal</keyword>
<dbReference type="Gene3D" id="1.10.510.10">
    <property type="entry name" value="Transferase(Phosphotransferase) domain 1"/>
    <property type="match status" value="1"/>
</dbReference>
<evidence type="ECO:0000256" key="1">
    <source>
        <dbReference type="ARBA" id="ARBA00004167"/>
    </source>
</evidence>
<evidence type="ECO:0000259" key="11">
    <source>
        <dbReference type="PROSITE" id="PS50011"/>
    </source>
</evidence>
<evidence type="ECO:0000256" key="10">
    <source>
        <dbReference type="SAM" id="SignalP"/>
    </source>
</evidence>
<dbReference type="OMA" id="NECNDES"/>
<evidence type="ECO:0000313" key="12">
    <source>
        <dbReference type="EMBL" id="KAH7280706.1"/>
    </source>
</evidence>
<sequence length="654" mass="71498">MAGRSYQLMTLLLQLACVLGAAAFLVSIADAANRSRECPPCGGLPVPYPLSTSPWCGHPLYRITCTARRQLQVNALSGRYTVQSVDPATRSMVISTAPFVGESCVTTDSIASHNFSLVPGAPLKLAPDNTILLLNASEMLRWSPLKCGPEGPCGPALPWVPQQSCRNLYCCAFESEARVFTYGFPNYGQETGYASVLNMPPPGPVPRGWRPKFGLRLVWDMPMEPTCETQTDCGDNSKCVKSVLPVQNSVALESPNLSSNVCACNHGYRWDGSEGVCREVPYCVRHPAGIRCHKLEYAIGIVFGTLGLVVLVALVLTILNRRRQVKMAHAKLVKERSLMLVNKNGGPSARLFSSKEMKRATNNFASDRVLGCGGFGEVYKGVLDDKTVVAIKSAKIGNVKGVEQVLNEVRVLSQVAHGNLVRLLGCCVETPLPLMVYEYVPNGNLYQHLEDNGSLLDWKIRLQIAVQSAEGLAYLHSACPPIYHRDVKSSNILLDKSMNARVADFGLSQLAKPDVYHVSTCAQGTVGYLDPEYYRTYHFTDKSDVYSFGVVLLELLTSQKAVDFTRGKENVNLAVMAQARKEGQLNEVFDPRLTKGASKEVIGSMTSVMEIARKCLNESGMDRPTMKEIVAALQHIKSVLEEGCHEKRSNGNSG</sequence>
<dbReference type="SUPFAM" id="SSF56112">
    <property type="entry name" value="Protein kinase-like (PK-like)"/>
    <property type="match status" value="1"/>
</dbReference>
<dbReference type="Pfam" id="PF07714">
    <property type="entry name" value="PK_Tyr_Ser-Thr"/>
    <property type="match status" value="1"/>
</dbReference>
<dbReference type="PROSITE" id="PS00107">
    <property type="entry name" value="PROTEIN_KINASE_ATP"/>
    <property type="match status" value="1"/>
</dbReference>
<dbReference type="CDD" id="cd14066">
    <property type="entry name" value="STKc_IRAK"/>
    <property type="match status" value="1"/>
</dbReference>
<dbReference type="InterPro" id="IPR025287">
    <property type="entry name" value="WAK_GUB"/>
</dbReference>
<gene>
    <name evidence="12" type="ORF">KP509_36G010400</name>
</gene>
<accession>A0A8T2QAL6</accession>
<dbReference type="GO" id="GO:0004674">
    <property type="term" value="F:protein serine/threonine kinase activity"/>
    <property type="evidence" value="ECO:0007669"/>
    <property type="project" value="UniProtKB-KW"/>
</dbReference>
<evidence type="ECO:0000256" key="2">
    <source>
        <dbReference type="ARBA" id="ARBA00022527"/>
    </source>
</evidence>
<name>A0A8T2QAL6_CERRI</name>
<evidence type="ECO:0000256" key="5">
    <source>
        <dbReference type="ARBA" id="ARBA00022741"/>
    </source>
</evidence>
<evidence type="ECO:0000256" key="8">
    <source>
        <dbReference type="PROSITE-ProRule" id="PRU10141"/>
    </source>
</evidence>
<dbReference type="AlphaFoldDB" id="A0A8T2QAL6"/>
<dbReference type="GO" id="GO:0005524">
    <property type="term" value="F:ATP binding"/>
    <property type="evidence" value="ECO:0007669"/>
    <property type="project" value="UniProtKB-UniRule"/>
</dbReference>
<dbReference type="PROSITE" id="PS00108">
    <property type="entry name" value="PROTEIN_KINASE_ST"/>
    <property type="match status" value="1"/>
</dbReference>
<dbReference type="SMART" id="SM00220">
    <property type="entry name" value="S_TKc"/>
    <property type="match status" value="1"/>
</dbReference>
<dbReference type="PROSITE" id="PS50011">
    <property type="entry name" value="PROTEIN_KINASE_DOM"/>
    <property type="match status" value="1"/>
</dbReference>
<dbReference type="InterPro" id="IPR000719">
    <property type="entry name" value="Prot_kinase_dom"/>
</dbReference>
<keyword evidence="6" id="KW-0418">Kinase</keyword>
<reference evidence="12" key="1">
    <citation type="submission" date="2021-08" db="EMBL/GenBank/DDBJ databases">
        <title>WGS assembly of Ceratopteris richardii.</title>
        <authorList>
            <person name="Marchant D.B."/>
            <person name="Chen G."/>
            <person name="Jenkins J."/>
            <person name="Shu S."/>
            <person name="Leebens-Mack J."/>
            <person name="Grimwood J."/>
            <person name="Schmutz J."/>
            <person name="Soltis P."/>
            <person name="Soltis D."/>
            <person name="Chen Z.-H."/>
        </authorList>
    </citation>
    <scope>NUCLEOTIDE SEQUENCE</scope>
    <source>
        <strain evidence="12">Whitten #5841</strain>
        <tissue evidence="12">Leaf</tissue>
    </source>
</reference>
<dbReference type="PANTHER" id="PTHR46008:SF2">
    <property type="entry name" value="LEAF RUST 10 DISEASE-RESISTANCE LOCUS RECEPTOR-LIKE PROTEIN KINASE-LIKE 1.4"/>
    <property type="match status" value="1"/>
</dbReference>
<keyword evidence="9" id="KW-1133">Transmembrane helix</keyword>
<keyword evidence="13" id="KW-1185">Reference proteome</keyword>
<keyword evidence="9" id="KW-0472">Membrane</keyword>
<keyword evidence="3" id="KW-0808">Transferase</keyword>
<dbReference type="InterPro" id="IPR001245">
    <property type="entry name" value="Ser-Thr/Tyr_kinase_cat_dom"/>
</dbReference>
<evidence type="ECO:0000256" key="6">
    <source>
        <dbReference type="ARBA" id="ARBA00022777"/>
    </source>
</evidence>
<dbReference type="InterPro" id="IPR017441">
    <property type="entry name" value="Protein_kinase_ATP_BS"/>
</dbReference>
<dbReference type="GO" id="GO:0030247">
    <property type="term" value="F:polysaccharide binding"/>
    <property type="evidence" value="ECO:0007669"/>
    <property type="project" value="InterPro"/>
</dbReference>
<feature type="binding site" evidence="8">
    <location>
        <position position="392"/>
    </location>
    <ligand>
        <name>ATP</name>
        <dbReference type="ChEBI" id="CHEBI:30616"/>
    </ligand>
</feature>
<dbReference type="Gene3D" id="3.30.200.20">
    <property type="entry name" value="Phosphorylase Kinase, domain 1"/>
    <property type="match status" value="1"/>
</dbReference>
<keyword evidence="2" id="KW-0723">Serine/threonine-protein kinase</keyword>
<evidence type="ECO:0000256" key="4">
    <source>
        <dbReference type="ARBA" id="ARBA00022729"/>
    </source>
</evidence>
<dbReference type="InterPro" id="IPR011009">
    <property type="entry name" value="Kinase-like_dom_sf"/>
</dbReference>
<feature type="domain" description="Protein kinase" evidence="11">
    <location>
        <begin position="364"/>
        <end position="638"/>
    </location>
</feature>
<keyword evidence="7 8" id="KW-0067">ATP-binding</keyword>
<proteinExistence type="predicted"/>
<evidence type="ECO:0000256" key="9">
    <source>
        <dbReference type="SAM" id="Phobius"/>
    </source>
</evidence>
<dbReference type="OrthoDB" id="1918322at2759"/>
<dbReference type="InterPro" id="IPR008271">
    <property type="entry name" value="Ser/Thr_kinase_AS"/>
</dbReference>
<keyword evidence="9" id="KW-0812">Transmembrane</keyword>
<dbReference type="Proteomes" id="UP000825935">
    <property type="component" value="Chromosome 36"/>
</dbReference>